<protein>
    <recommendedName>
        <fullName evidence="3">Tail assembly chaperone</fullName>
    </recommendedName>
</protein>
<evidence type="ECO:0000313" key="1">
    <source>
        <dbReference type="EMBL" id="ADV68835.1"/>
    </source>
</evidence>
<gene>
    <name evidence="1" type="ordered locus">Deima_3208</name>
</gene>
<reference evidence="1 2" key="1">
    <citation type="journal article" date="2011" name="Stand. Genomic Sci.">
        <title>Complete genome sequence of Deinococcus maricopensis type strain (LB-34).</title>
        <authorList>
            <person name="Pukall R."/>
            <person name="Zeytun A."/>
            <person name="Lucas S."/>
            <person name="Lapidus A."/>
            <person name="Hammon N."/>
            <person name="Deshpande S."/>
            <person name="Nolan M."/>
            <person name="Cheng J.F."/>
            <person name="Pitluck S."/>
            <person name="Liolios K."/>
            <person name="Pagani I."/>
            <person name="Mikhailova N."/>
            <person name="Ivanova N."/>
            <person name="Mavromatis K."/>
            <person name="Pati A."/>
            <person name="Tapia R."/>
            <person name="Han C."/>
            <person name="Goodwin L."/>
            <person name="Chen A."/>
            <person name="Palaniappan K."/>
            <person name="Land M."/>
            <person name="Hauser L."/>
            <person name="Chang Y.J."/>
            <person name="Jeffries C.D."/>
            <person name="Brambilla E.M."/>
            <person name="Rohde M."/>
            <person name="Goker M."/>
            <person name="Detter J.C."/>
            <person name="Woyke T."/>
            <person name="Bristow J."/>
            <person name="Eisen J.A."/>
            <person name="Markowitz V."/>
            <person name="Hugenholtz P."/>
            <person name="Kyrpides N.C."/>
            <person name="Klenk H.P."/>
        </authorList>
    </citation>
    <scope>NUCLEOTIDE SEQUENCE [LARGE SCALE GENOMIC DNA]</scope>
    <source>
        <strain evidence="2">DSM 21211 / LMG 22137 / NRRL B-23946 / LB-34</strain>
    </source>
</reference>
<proteinExistence type="predicted"/>
<evidence type="ECO:0000313" key="2">
    <source>
        <dbReference type="Proteomes" id="UP000008635"/>
    </source>
</evidence>
<name>E8U4H0_DEIML</name>
<dbReference type="HOGENOM" id="CLU_2286863_0_0_0"/>
<dbReference type="KEGG" id="dmr:Deima_3208"/>
<reference evidence="2" key="2">
    <citation type="submission" date="2011-01" db="EMBL/GenBank/DDBJ databases">
        <title>The complete genome of Deinococcus maricopensis DSM 21211.</title>
        <authorList>
            <consortium name="US DOE Joint Genome Institute (JGI-PGF)"/>
            <person name="Lucas S."/>
            <person name="Copeland A."/>
            <person name="Lapidus A."/>
            <person name="Goodwin L."/>
            <person name="Pitluck S."/>
            <person name="Kyrpides N."/>
            <person name="Mavromatis K."/>
            <person name="Pagani I."/>
            <person name="Ivanova N."/>
            <person name="Ovchinnikova G."/>
            <person name="Zeytun A."/>
            <person name="Detter J.C."/>
            <person name="Han C."/>
            <person name="Land M."/>
            <person name="Hauser L."/>
            <person name="Markowitz V."/>
            <person name="Cheng J.-F."/>
            <person name="Hugenholtz P."/>
            <person name="Woyke T."/>
            <person name="Wu D."/>
            <person name="Pukall R."/>
            <person name="Gehrich-Schroeter G."/>
            <person name="Brambilla E."/>
            <person name="Klenk H.-P."/>
            <person name="Eisen J.A."/>
        </authorList>
    </citation>
    <scope>NUCLEOTIDE SEQUENCE [LARGE SCALE GENOMIC DNA]</scope>
    <source>
        <strain evidence="2">DSM 21211 / LMG 22137 / NRRL B-23946 / LB-34</strain>
    </source>
</reference>
<dbReference type="EMBL" id="CP002454">
    <property type="protein sequence ID" value="ADV68835.1"/>
    <property type="molecule type" value="Genomic_DNA"/>
</dbReference>
<evidence type="ECO:0008006" key="3">
    <source>
        <dbReference type="Google" id="ProtNLM"/>
    </source>
</evidence>
<organism evidence="1 2">
    <name type="scientific">Deinococcus maricopensis (strain DSM 21211 / LMG 22137 / NRRL B-23946 / LB-34)</name>
    <dbReference type="NCBI Taxonomy" id="709986"/>
    <lineage>
        <taxon>Bacteria</taxon>
        <taxon>Thermotogati</taxon>
        <taxon>Deinococcota</taxon>
        <taxon>Deinococci</taxon>
        <taxon>Deinococcales</taxon>
        <taxon>Deinococcaceae</taxon>
        <taxon>Deinococcus</taxon>
    </lineage>
</organism>
<keyword evidence="2" id="KW-1185">Reference proteome</keyword>
<dbReference type="AlphaFoldDB" id="E8U4H0"/>
<accession>E8U4H0</accession>
<dbReference type="Proteomes" id="UP000008635">
    <property type="component" value="Chromosome"/>
</dbReference>
<sequence>MTTTQKRFGTRAQEETQTTFFVNDVEFTMRRLSVNEELRLAEIPADALESEEASGEDAQRAVHAMMTALASLLQARALNEQLVIDETWVGENLTSADLEGIVAYLRGDIE</sequence>
<dbReference type="STRING" id="709986.Deima_3208"/>